<accession>A0ABU8TGZ4</accession>
<comment type="caution">
    <text evidence="9">The sequence shown here is derived from an EMBL/GenBank/DDBJ whole genome shotgun (WGS) entry which is preliminary data.</text>
</comment>
<feature type="transmembrane region" description="Helical" evidence="8">
    <location>
        <begin position="176"/>
        <end position="195"/>
    </location>
</feature>
<sequence length="252" mass="26323">MLTEIATFTGMPMSQFLLCAAAVFCAGLVRGFSGFGLSAILMASIVVVVPPVELIPLCFLLEAAASLALFRGGSRSADWKLIWTLVIASAIGVPIGLAITTNLASAYSKIIALTLVLGLTMAQLFKLIPPGAGGRIGLPIAGFLAGLATGLASVGGLVVALYVLSRKSEAHVMRGSLIMFLFISMITTFASLLYYGLITEMTLRRGAIFAPTVLAGVFLGAKLFSPALAPHYKKVCLVLLMTLSTVGLIRLL</sequence>
<dbReference type="PANTHER" id="PTHR30269">
    <property type="entry name" value="TRANSMEMBRANE PROTEIN YFCA"/>
    <property type="match status" value="1"/>
</dbReference>
<evidence type="ECO:0000256" key="7">
    <source>
        <dbReference type="ARBA" id="ARBA00023136"/>
    </source>
</evidence>
<evidence type="ECO:0000256" key="2">
    <source>
        <dbReference type="ARBA" id="ARBA00009142"/>
    </source>
</evidence>
<evidence type="ECO:0000256" key="5">
    <source>
        <dbReference type="ARBA" id="ARBA00022692"/>
    </source>
</evidence>
<keyword evidence="5 8" id="KW-0812">Transmembrane</keyword>
<keyword evidence="6 8" id="KW-1133">Transmembrane helix</keyword>
<evidence type="ECO:0000256" key="1">
    <source>
        <dbReference type="ARBA" id="ARBA00004651"/>
    </source>
</evidence>
<evidence type="ECO:0000313" key="10">
    <source>
        <dbReference type="Proteomes" id="UP001385499"/>
    </source>
</evidence>
<keyword evidence="4 8" id="KW-1003">Cell membrane</keyword>
<feature type="transmembrane region" description="Helical" evidence="8">
    <location>
        <begin position="110"/>
        <end position="128"/>
    </location>
</feature>
<reference evidence="9 10" key="1">
    <citation type="submission" date="2024-02" db="EMBL/GenBank/DDBJ databases">
        <title>Roseibium algae sp. nov., isolated from marine alga (Grateloupia sp.), showing potential in myo-inositol conversion.</title>
        <authorList>
            <person name="Wang Y."/>
        </authorList>
    </citation>
    <scope>NUCLEOTIDE SEQUENCE [LARGE SCALE GENOMIC DNA]</scope>
    <source>
        <strain evidence="9 10">H3510</strain>
    </source>
</reference>
<dbReference type="InterPro" id="IPR002781">
    <property type="entry name" value="TM_pro_TauE-like"/>
</dbReference>
<feature type="transmembrane region" description="Helical" evidence="8">
    <location>
        <begin position="41"/>
        <end position="70"/>
    </location>
</feature>
<organism evidence="9 10">
    <name type="scientific">Roseibium algae</name>
    <dbReference type="NCBI Taxonomy" id="3123038"/>
    <lineage>
        <taxon>Bacteria</taxon>
        <taxon>Pseudomonadati</taxon>
        <taxon>Pseudomonadota</taxon>
        <taxon>Alphaproteobacteria</taxon>
        <taxon>Hyphomicrobiales</taxon>
        <taxon>Stappiaceae</taxon>
        <taxon>Roseibium</taxon>
    </lineage>
</organism>
<name>A0ABU8TGZ4_9HYPH</name>
<dbReference type="EMBL" id="JBAKIA010000002">
    <property type="protein sequence ID" value="MEJ8473420.1"/>
    <property type="molecule type" value="Genomic_DNA"/>
</dbReference>
<dbReference type="InterPro" id="IPR052017">
    <property type="entry name" value="TSUP"/>
</dbReference>
<evidence type="ECO:0000256" key="6">
    <source>
        <dbReference type="ARBA" id="ARBA00022989"/>
    </source>
</evidence>
<feature type="transmembrane region" description="Helical" evidence="8">
    <location>
        <begin position="207"/>
        <end position="225"/>
    </location>
</feature>
<evidence type="ECO:0000313" key="9">
    <source>
        <dbReference type="EMBL" id="MEJ8473420.1"/>
    </source>
</evidence>
<gene>
    <name evidence="9" type="ORF">V6575_04925</name>
</gene>
<comment type="subcellular location">
    <subcellularLocation>
        <location evidence="1 8">Cell membrane</location>
        <topology evidence="1 8">Multi-pass membrane protein</topology>
    </subcellularLocation>
</comment>
<keyword evidence="7 8" id="KW-0472">Membrane</keyword>
<keyword evidence="3" id="KW-0813">Transport</keyword>
<evidence type="ECO:0000256" key="3">
    <source>
        <dbReference type="ARBA" id="ARBA00022448"/>
    </source>
</evidence>
<dbReference type="RefSeq" id="WP_340273000.1">
    <property type="nucleotide sequence ID" value="NZ_JBAKIA010000002.1"/>
</dbReference>
<dbReference type="Pfam" id="PF01925">
    <property type="entry name" value="TauE"/>
    <property type="match status" value="1"/>
</dbReference>
<feature type="transmembrane region" description="Helical" evidence="8">
    <location>
        <begin position="82"/>
        <end position="104"/>
    </location>
</feature>
<proteinExistence type="inferred from homology"/>
<protein>
    <recommendedName>
        <fullName evidence="8">Probable membrane transporter protein</fullName>
    </recommendedName>
</protein>
<dbReference type="Proteomes" id="UP001385499">
    <property type="component" value="Unassembled WGS sequence"/>
</dbReference>
<evidence type="ECO:0000256" key="8">
    <source>
        <dbReference type="RuleBase" id="RU363041"/>
    </source>
</evidence>
<evidence type="ECO:0000256" key="4">
    <source>
        <dbReference type="ARBA" id="ARBA00022475"/>
    </source>
</evidence>
<comment type="similarity">
    <text evidence="2 8">Belongs to the 4-toluene sulfonate uptake permease (TSUP) (TC 2.A.102) family.</text>
</comment>
<feature type="transmembrane region" description="Helical" evidence="8">
    <location>
        <begin position="140"/>
        <end position="164"/>
    </location>
</feature>
<dbReference type="PANTHER" id="PTHR30269:SF37">
    <property type="entry name" value="MEMBRANE TRANSPORTER PROTEIN"/>
    <property type="match status" value="1"/>
</dbReference>
<keyword evidence="10" id="KW-1185">Reference proteome</keyword>